<dbReference type="GO" id="GO:0036440">
    <property type="term" value="F:citrate synthase activity"/>
    <property type="evidence" value="ECO:0007669"/>
    <property type="project" value="UniProtKB-EC"/>
</dbReference>
<evidence type="ECO:0000256" key="4">
    <source>
        <dbReference type="ARBA" id="ARBA00022679"/>
    </source>
</evidence>
<name>A0A4R5BTC0_9ACTN</name>
<dbReference type="PANTHER" id="PTHR11739">
    <property type="entry name" value="CITRATE SYNTHASE"/>
    <property type="match status" value="1"/>
</dbReference>
<keyword evidence="5" id="KW-0456">Lyase</keyword>
<dbReference type="SUPFAM" id="SSF48256">
    <property type="entry name" value="Citrate synthase"/>
    <property type="match status" value="1"/>
</dbReference>
<dbReference type="InterPro" id="IPR016143">
    <property type="entry name" value="Citrate_synth-like_sm_a-sub"/>
</dbReference>
<dbReference type="OrthoDB" id="3284791at2"/>
<dbReference type="EMBL" id="SMKU01000064">
    <property type="protein sequence ID" value="TDD88530.1"/>
    <property type="molecule type" value="Genomic_DNA"/>
</dbReference>
<gene>
    <name evidence="5" type="ORF">E1298_15040</name>
</gene>
<dbReference type="GO" id="GO:0006099">
    <property type="term" value="P:tricarboxylic acid cycle"/>
    <property type="evidence" value="ECO:0007669"/>
    <property type="project" value="UniProtKB-UniPathway"/>
</dbReference>
<dbReference type="UniPathway" id="UPA00223"/>
<evidence type="ECO:0000313" key="5">
    <source>
        <dbReference type="EMBL" id="TDD88530.1"/>
    </source>
</evidence>
<dbReference type="PANTHER" id="PTHR11739:SF4">
    <property type="entry name" value="CITRATE SYNTHASE, PEROXISOMAL"/>
    <property type="match status" value="1"/>
</dbReference>
<comment type="pathway">
    <text evidence="1">Carbohydrate metabolism; tricarboxylic acid cycle.</text>
</comment>
<evidence type="ECO:0000256" key="3">
    <source>
        <dbReference type="ARBA" id="ARBA00012972"/>
    </source>
</evidence>
<evidence type="ECO:0000256" key="1">
    <source>
        <dbReference type="ARBA" id="ARBA00005163"/>
    </source>
</evidence>
<accession>A0A4R5BTC0</accession>
<evidence type="ECO:0000313" key="6">
    <source>
        <dbReference type="Proteomes" id="UP000294513"/>
    </source>
</evidence>
<evidence type="ECO:0000256" key="2">
    <source>
        <dbReference type="ARBA" id="ARBA00010566"/>
    </source>
</evidence>
<dbReference type="InterPro" id="IPR016142">
    <property type="entry name" value="Citrate_synth-like_lrg_a-sub"/>
</dbReference>
<dbReference type="EC" id="2.3.3.16" evidence="3"/>
<dbReference type="RefSeq" id="WP_131893541.1">
    <property type="nucleotide sequence ID" value="NZ_SMKU01000064.1"/>
</dbReference>
<keyword evidence="4" id="KW-0808">Transferase</keyword>
<dbReference type="GO" id="GO:0005829">
    <property type="term" value="C:cytosol"/>
    <property type="evidence" value="ECO:0007669"/>
    <property type="project" value="TreeGrafter"/>
</dbReference>
<dbReference type="InterPro" id="IPR036969">
    <property type="entry name" value="Citrate_synthase_sf"/>
</dbReference>
<proteinExistence type="inferred from homology"/>
<dbReference type="GO" id="GO:0005975">
    <property type="term" value="P:carbohydrate metabolic process"/>
    <property type="evidence" value="ECO:0007669"/>
    <property type="project" value="TreeGrafter"/>
</dbReference>
<protein>
    <recommendedName>
        <fullName evidence="3">citrate synthase (unknown stereospecificity)</fullName>
        <ecNumber evidence="3">2.3.3.16</ecNumber>
    </recommendedName>
</protein>
<organism evidence="5 6">
    <name type="scientific">Actinomadura rubrisoli</name>
    <dbReference type="NCBI Taxonomy" id="2530368"/>
    <lineage>
        <taxon>Bacteria</taxon>
        <taxon>Bacillati</taxon>
        <taxon>Actinomycetota</taxon>
        <taxon>Actinomycetes</taxon>
        <taxon>Streptosporangiales</taxon>
        <taxon>Thermomonosporaceae</taxon>
        <taxon>Actinomadura</taxon>
    </lineage>
</organism>
<dbReference type="Gene3D" id="1.10.580.10">
    <property type="entry name" value="Citrate Synthase, domain 1"/>
    <property type="match status" value="1"/>
</dbReference>
<dbReference type="GO" id="GO:0016829">
    <property type="term" value="F:lyase activity"/>
    <property type="evidence" value="ECO:0007669"/>
    <property type="project" value="UniProtKB-KW"/>
</dbReference>
<comment type="caution">
    <text evidence="5">The sequence shown here is derived from an EMBL/GenBank/DDBJ whole genome shotgun (WGS) entry which is preliminary data.</text>
</comment>
<dbReference type="NCBIfam" id="NF004868">
    <property type="entry name" value="PRK06224.1-5"/>
    <property type="match status" value="1"/>
</dbReference>
<keyword evidence="6" id="KW-1185">Reference proteome</keyword>
<comment type="similarity">
    <text evidence="2">Belongs to the citrate synthase family.</text>
</comment>
<dbReference type="Pfam" id="PF00285">
    <property type="entry name" value="Citrate_synt"/>
    <property type="match status" value="1"/>
</dbReference>
<sequence length="261" mass="27831">MSAPEPRPIRSDIAWSTSDRVVVHGHDLPDDLLGKVGLGDFAYLVLFKTLPSPHESVVFNSLVVALVEHGLTPSALVSRLTALGAPESLQGAVAAGLLGLGDTFVGTIEGAAKICQSLPDDGWQRDEALLREHARTIVDGSRAARKSIPGLGHPVHKPNDPRAERLFEIAREQGFDDANERLFRAIRARAEDATGKVLPINATGAIGAIASTLGVPWDIARGLGVMARAIGLVGHVLEDRERPLAKPVWNDAEARSTSHRS</sequence>
<dbReference type="AlphaFoldDB" id="A0A4R5BTC0"/>
<dbReference type="Proteomes" id="UP000294513">
    <property type="component" value="Unassembled WGS sequence"/>
</dbReference>
<dbReference type="Gene3D" id="1.10.230.10">
    <property type="entry name" value="Cytochrome P450-Terp, domain 2"/>
    <property type="match status" value="1"/>
</dbReference>
<reference evidence="5 6" key="1">
    <citation type="submission" date="2019-03" db="EMBL/GenBank/DDBJ databases">
        <title>Draft genome sequences of novel Actinobacteria.</title>
        <authorList>
            <person name="Sahin N."/>
            <person name="Ay H."/>
            <person name="Saygin H."/>
        </authorList>
    </citation>
    <scope>NUCLEOTIDE SEQUENCE [LARGE SCALE GENOMIC DNA]</scope>
    <source>
        <strain evidence="5 6">H3C3</strain>
    </source>
</reference>
<dbReference type="InterPro" id="IPR002020">
    <property type="entry name" value="Citrate_synthase"/>
</dbReference>
<dbReference type="CDD" id="cd06100">
    <property type="entry name" value="CCL_ACL-C"/>
    <property type="match status" value="1"/>
</dbReference>